<evidence type="ECO:0000256" key="27">
    <source>
        <dbReference type="ARBA" id="ARBA00043826"/>
    </source>
</evidence>
<evidence type="ECO:0000256" key="17">
    <source>
        <dbReference type="ARBA" id="ARBA00042669"/>
    </source>
</evidence>
<dbReference type="Pfam" id="PF00202">
    <property type="entry name" value="Aminotran_3"/>
    <property type="match status" value="1"/>
</dbReference>
<dbReference type="OMA" id="MVPGFKY"/>
<dbReference type="InterPro" id="IPR015422">
    <property type="entry name" value="PyrdxlP-dep_Trfase_small"/>
</dbReference>
<dbReference type="InterPro" id="IPR049704">
    <property type="entry name" value="Aminotrans_3_PPA_site"/>
</dbReference>
<dbReference type="PROSITE" id="PS00600">
    <property type="entry name" value="AA_TRANSFER_CLASS_3"/>
    <property type="match status" value="1"/>
</dbReference>
<comment type="catalytic activity">
    <reaction evidence="35">
        <text>N(omega)-methyl-L-arginine + glyoxylate = 5-(3-methylguanidino)-2-oxopentanoate + glycine</text>
        <dbReference type="Rhea" id="RHEA:77323"/>
        <dbReference type="ChEBI" id="CHEBI:36655"/>
        <dbReference type="ChEBI" id="CHEBI:57305"/>
        <dbReference type="ChEBI" id="CHEBI:114953"/>
        <dbReference type="ChEBI" id="CHEBI:197314"/>
    </reaction>
</comment>
<comment type="cofactor">
    <cofactor evidence="1">
        <name>pyridoxal 5'-phosphate</name>
        <dbReference type="ChEBI" id="CHEBI:597326"/>
    </cofactor>
</comment>
<dbReference type="GO" id="GO:0005739">
    <property type="term" value="C:mitochondrion"/>
    <property type="evidence" value="ECO:0007669"/>
    <property type="project" value="UniProtKB-SubCell"/>
</dbReference>
<sequence>MQKHLLQGMRWYSKIPELPASNFKPRKYAGLSYEELMKIRKTNLQPGILTFYNSPVLISQGHMQYLFDNRGKRYLDMFAGIVTVSVGHCHPYINRVTSEQMETLWHTTSIYLNPKIHEYAEKLVKLLPGDLKVCFFTNSGSEANDLAMMLARLHTGNFDLISLRNSYHGGSPYAMGLTGTSRWKHNFPNGFGIHHVINPDVYRGIWGGKHCRDSPVQTDRTCSCNARSCDANQQYINQLHECLLYSAPSQKVAGIFVEPIQGIGGIVQYPKNYAKLAFELIRKHGGICIADEVQTGFGRTGDHFWGFESHGVVPDIVTMAKGVANGFPMGAVVTTPQIAKSLHTALQFNTFGGNPIACTVASAVLDVIENENLQENSRRVGGYLLEKLSKLRDEFEIVGDVRGKGLMIGMELVVDKKSKIPLDAEKMMSIWENCKDMELLVGKGGFYGNVFRIQPPMCITLEDADFCVDRLNEK</sequence>
<comment type="catalytic activity">
    <reaction evidence="26">
        <text>3-oxopropanoate + L-alanine = beta-alanine + pyruvate</text>
        <dbReference type="Rhea" id="RHEA:14077"/>
        <dbReference type="ChEBI" id="CHEBI:15361"/>
        <dbReference type="ChEBI" id="CHEBI:33190"/>
        <dbReference type="ChEBI" id="CHEBI:57966"/>
        <dbReference type="ChEBI" id="CHEBI:57972"/>
        <dbReference type="EC" id="2.6.1.18"/>
    </reaction>
    <physiologicalReaction direction="right-to-left" evidence="26">
        <dbReference type="Rhea" id="RHEA:14079"/>
    </physiologicalReaction>
</comment>
<dbReference type="GO" id="GO:0009436">
    <property type="term" value="P:glyoxylate catabolic process"/>
    <property type="evidence" value="ECO:0007669"/>
    <property type="project" value="TreeGrafter"/>
</dbReference>
<dbReference type="eggNOG" id="KOG1404">
    <property type="taxonomic scope" value="Eukaryota"/>
</dbReference>
<dbReference type="PANTHER" id="PTHR45688">
    <property type="match status" value="1"/>
</dbReference>
<dbReference type="STRING" id="126957.T1IZ94"/>
<comment type="similarity">
    <text evidence="3 39">Belongs to the class-III pyridoxal-phosphate-dependent aminotransferase family.</text>
</comment>
<dbReference type="Proteomes" id="UP000014500">
    <property type="component" value="Unassembled WGS sequence"/>
</dbReference>
<dbReference type="Gene3D" id="3.40.640.10">
    <property type="entry name" value="Type I PLP-dependent aspartate aminotransferase-like (Major domain)"/>
    <property type="match status" value="1"/>
</dbReference>
<evidence type="ECO:0000256" key="15">
    <source>
        <dbReference type="ARBA" id="ARBA00041845"/>
    </source>
</evidence>
<comment type="catalytic activity">
    <reaction evidence="25">
        <text>N(omega),N('omega)-dimethyl-L-arginine + pyruvate = 5-(3,3'-dimethylguanidino)-2-oxopentanoate + L-alanine</text>
        <dbReference type="Rhea" id="RHEA:77307"/>
        <dbReference type="ChEBI" id="CHEBI:15361"/>
        <dbReference type="ChEBI" id="CHEBI:57972"/>
        <dbReference type="ChEBI" id="CHEBI:197308"/>
        <dbReference type="ChEBI" id="CHEBI:197310"/>
    </reaction>
</comment>
<comment type="catalytic activity">
    <reaction evidence="27">
        <text>2-oxopentanoate + N(omega),N(omega)-dimethyl-L-arginine = 5-(3,3-dimethylguanidino)-2-oxopentanoate + L-2-aminopentanoate</text>
        <dbReference type="Rhea" id="RHEA:77359"/>
        <dbReference type="ChEBI" id="CHEBI:28644"/>
        <dbReference type="ChEBI" id="CHEBI:58326"/>
        <dbReference type="ChEBI" id="CHEBI:58441"/>
        <dbReference type="ChEBI" id="CHEBI:197301"/>
    </reaction>
</comment>
<evidence type="ECO:0000256" key="22">
    <source>
        <dbReference type="ARBA" id="ARBA00043751"/>
    </source>
</evidence>
<name>T1IZ94_STRMM</name>
<keyword evidence="7" id="KW-0808">Transferase</keyword>
<comment type="catalytic activity">
    <reaction evidence="24">
        <text>L-ornithine + pyruvate = 5-amino-2-oxopentanoate + L-alanine</text>
        <dbReference type="Rhea" id="RHEA:77327"/>
        <dbReference type="ChEBI" id="CHEBI:15361"/>
        <dbReference type="ChEBI" id="CHEBI:46911"/>
        <dbReference type="ChEBI" id="CHEBI:57972"/>
        <dbReference type="ChEBI" id="CHEBI:58802"/>
    </reaction>
</comment>
<evidence type="ECO:0000256" key="8">
    <source>
        <dbReference type="ARBA" id="ARBA00022898"/>
    </source>
</evidence>
<dbReference type="FunFam" id="3.40.640.10:FF:000055">
    <property type="entry name" value="Alanine--glyoxylate aminotransferase 2, mitochondrial"/>
    <property type="match status" value="1"/>
</dbReference>
<evidence type="ECO:0000256" key="31">
    <source>
        <dbReference type="ARBA" id="ARBA00047892"/>
    </source>
</evidence>
<dbReference type="EC" id="2.6.1.40" evidence="12"/>
<evidence type="ECO:0000256" key="26">
    <source>
        <dbReference type="ARBA" id="ARBA00043825"/>
    </source>
</evidence>
<evidence type="ECO:0000256" key="24">
    <source>
        <dbReference type="ARBA" id="ARBA00043777"/>
    </source>
</evidence>
<dbReference type="PANTHER" id="PTHR45688:SF3">
    <property type="entry name" value="ALANINE--GLYOXYLATE AMINOTRANSFERASE 2, MITOCHONDRIAL"/>
    <property type="match status" value="1"/>
</dbReference>
<evidence type="ECO:0000256" key="30">
    <source>
        <dbReference type="ARBA" id="ARBA00044258"/>
    </source>
</evidence>
<comment type="catalytic activity">
    <reaction evidence="21">
        <text>N(omega),N(omega)-dimethyl-L-arginine + oxaloacetate = 5-(3,3-dimethylguanidino)-2-oxopentanoate + L-aspartate</text>
        <dbReference type="Rhea" id="RHEA:77343"/>
        <dbReference type="ChEBI" id="CHEBI:16452"/>
        <dbReference type="ChEBI" id="CHEBI:29991"/>
        <dbReference type="ChEBI" id="CHEBI:58326"/>
        <dbReference type="ChEBI" id="CHEBI:197301"/>
    </reaction>
</comment>
<comment type="catalytic activity">
    <reaction evidence="20">
        <text>(R)-3-amino-2-methylpropanoate + pyruvate = 2-methyl-3-oxopropanoate + L-alanine</text>
        <dbReference type="Rhea" id="RHEA:18393"/>
        <dbReference type="ChEBI" id="CHEBI:15361"/>
        <dbReference type="ChEBI" id="CHEBI:57700"/>
        <dbReference type="ChEBI" id="CHEBI:57731"/>
        <dbReference type="ChEBI" id="CHEBI:57972"/>
        <dbReference type="EC" id="2.6.1.40"/>
    </reaction>
    <physiologicalReaction direction="left-to-right" evidence="20">
        <dbReference type="Rhea" id="RHEA:18394"/>
    </physiologicalReaction>
</comment>
<evidence type="ECO:0000256" key="37">
    <source>
        <dbReference type="ARBA" id="ARBA00049480"/>
    </source>
</evidence>
<keyword evidence="10" id="KW-0496">Mitochondrion</keyword>
<comment type="function">
    <text evidence="38">Multifunctional aminotransferase with a broad substrate specificity. Catalyzes the conversion of glyoxylate to glycine using alanine as the amino donor. Catalyzes metabolism of not L- but the D-isomer of D-beta-aminoisobutyric acid to generate 2-methyl-3-oxopropanoate and alanine. Catalyzes the transfer of the amino group from beta-alanine to pyruvate to yield L-alanine and 3-oxopropanoate. Can metabolize NG-monomethyl-L-arginine (NMMA), asymmetric NG,NG-dimethyl-L-arginine (ADMA) and symmetric NG,N'G-dimethyl-L-arginine (SDMA). ADMA is a potent inhibitor of nitric-oxide (NO) synthase, and this activity provides mechanism through which the kidney regulates blood pressure.</text>
</comment>
<comment type="catalytic activity">
    <reaction evidence="34">
        <text>N(omega),N(omega)-dimethyl-L-arginine + 2-oxobutanoate = 5-(3,3-dimethylguanidino)-2-oxopentanoate + (2S)-2-aminobutanoate</text>
        <dbReference type="Rhea" id="RHEA:77351"/>
        <dbReference type="ChEBI" id="CHEBI:16763"/>
        <dbReference type="ChEBI" id="CHEBI:58326"/>
        <dbReference type="ChEBI" id="CHEBI:74359"/>
        <dbReference type="ChEBI" id="CHEBI:197301"/>
    </reaction>
</comment>
<dbReference type="GO" id="GO:0008453">
    <property type="term" value="F:alanine-glyoxylate transaminase activity"/>
    <property type="evidence" value="ECO:0007669"/>
    <property type="project" value="UniProtKB-EC"/>
</dbReference>
<dbReference type="GO" id="GO:0047305">
    <property type="term" value="F:(R)-3-amino-2-methylpropionate-pyruvate transaminase activity"/>
    <property type="evidence" value="ECO:0007669"/>
    <property type="project" value="UniProtKB-EC"/>
</dbReference>
<evidence type="ECO:0000256" key="6">
    <source>
        <dbReference type="ARBA" id="ARBA00022576"/>
    </source>
</evidence>
<evidence type="ECO:0000256" key="25">
    <source>
        <dbReference type="ARBA" id="ARBA00043798"/>
    </source>
</evidence>
<dbReference type="EMBL" id="AFFK01020413">
    <property type="status" value="NOT_ANNOTATED_CDS"/>
    <property type="molecule type" value="Genomic_DNA"/>
</dbReference>
<evidence type="ECO:0000256" key="4">
    <source>
        <dbReference type="ARBA" id="ARBA00011881"/>
    </source>
</evidence>
<comment type="catalytic activity">
    <reaction evidence="23">
        <text>N(omega)-methyl-L-arginine + pyruvate = 5-(3-methylguanidino)-2-oxopentanoate + L-alanine</text>
        <dbReference type="Rhea" id="RHEA:77319"/>
        <dbReference type="ChEBI" id="CHEBI:15361"/>
        <dbReference type="ChEBI" id="CHEBI:57972"/>
        <dbReference type="ChEBI" id="CHEBI:114953"/>
        <dbReference type="ChEBI" id="CHEBI:197314"/>
    </reaction>
</comment>
<organism evidence="40 41">
    <name type="scientific">Strigamia maritima</name>
    <name type="common">European centipede</name>
    <name type="synonym">Geophilus maritimus</name>
    <dbReference type="NCBI Taxonomy" id="126957"/>
    <lineage>
        <taxon>Eukaryota</taxon>
        <taxon>Metazoa</taxon>
        <taxon>Ecdysozoa</taxon>
        <taxon>Arthropoda</taxon>
        <taxon>Myriapoda</taxon>
        <taxon>Chilopoda</taxon>
        <taxon>Pleurostigmophora</taxon>
        <taxon>Geophilomorpha</taxon>
        <taxon>Linotaeniidae</taxon>
        <taxon>Strigamia</taxon>
    </lineage>
</organism>
<dbReference type="GO" id="GO:0030170">
    <property type="term" value="F:pyridoxal phosphate binding"/>
    <property type="evidence" value="ECO:0007669"/>
    <property type="project" value="InterPro"/>
</dbReference>
<evidence type="ECO:0000256" key="32">
    <source>
        <dbReference type="ARBA" id="ARBA00048264"/>
    </source>
</evidence>
<protein>
    <recommendedName>
        <fullName evidence="13">Alanine--glyoxylate aminotransferase 2, mitochondrial</fullName>
        <ecNumber evidence="28">2.6.1.18</ecNumber>
        <ecNumber evidence="12">2.6.1.40</ecNumber>
        <ecNumber evidence="5">2.6.1.44</ecNumber>
    </recommendedName>
    <alternativeName>
        <fullName evidence="14">(R)-3-amino-2-methylpropionate--pyruvate transaminase</fullName>
    </alternativeName>
    <alternativeName>
        <fullName evidence="16">Beta-ALAAT II</fullName>
    </alternativeName>
    <alternativeName>
        <fullName evidence="17">Beta-alanine-pyruvate aminotransferase</fullName>
    </alternativeName>
    <alternativeName>
        <fullName evidence="30">D-3-aminoisobutyrate-pyruvate aminotransferase</fullName>
    </alternativeName>
    <alternativeName>
        <fullName evidence="15">D-AIBAT</fullName>
    </alternativeName>
    <alternativeName>
        <fullName evidence="29">D-beta-aminoisobutyrate-pyruvate aminotransferase</fullName>
    </alternativeName>
</protein>
<evidence type="ECO:0000256" key="1">
    <source>
        <dbReference type="ARBA" id="ARBA00001933"/>
    </source>
</evidence>
<comment type="subcellular location">
    <subcellularLocation>
        <location evidence="2">Mitochondrion</location>
    </subcellularLocation>
</comment>
<dbReference type="PIRSF" id="PIRSF000521">
    <property type="entry name" value="Transaminase_4ab_Lys_Orn"/>
    <property type="match status" value="1"/>
</dbReference>
<evidence type="ECO:0000256" key="34">
    <source>
        <dbReference type="ARBA" id="ARBA00048560"/>
    </source>
</evidence>
<comment type="catalytic activity">
    <reaction evidence="18">
        <text>N(omega),N(omega)-dimethyl-L-arginine + pyruvate = 5-(3,3-dimethylguanidino)-2-oxopentanoate + L-alanine</text>
        <dbReference type="Rhea" id="RHEA:77303"/>
        <dbReference type="ChEBI" id="CHEBI:15361"/>
        <dbReference type="ChEBI" id="CHEBI:57972"/>
        <dbReference type="ChEBI" id="CHEBI:58326"/>
        <dbReference type="ChEBI" id="CHEBI:197301"/>
    </reaction>
</comment>
<evidence type="ECO:0000256" key="3">
    <source>
        <dbReference type="ARBA" id="ARBA00008954"/>
    </source>
</evidence>
<comment type="catalytic activity">
    <reaction evidence="36">
        <text>oxaloacetate + L-alanine = L-aspartate + pyruvate</text>
        <dbReference type="Rhea" id="RHEA:77347"/>
        <dbReference type="ChEBI" id="CHEBI:15361"/>
        <dbReference type="ChEBI" id="CHEBI:16452"/>
        <dbReference type="ChEBI" id="CHEBI:29991"/>
        <dbReference type="ChEBI" id="CHEBI:57972"/>
    </reaction>
</comment>
<dbReference type="InterPro" id="IPR015424">
    <property type="entry name" value="PyrdxlP-dep_Trfase"/>
</dbReference>
<dbReference type="CDD" id="cd00610">
    <property type="entry name" value="OAT_like"/>
    <property type="match status" value="1"/>
</dbReference>
<evidence type="ECO:0000313" key="40">
    <source>
        <dbReference type="EnsemblMetazoa" id="SMAR006566-PA"/>
    </source>
</evidence>
<dbReference type="PhylomeDB" id="T1IZ94"/>
<comment type="catalytic activity">
    <reaction evidence="11">
        <text>glyoxylate + L-alanine = glycine + pyruvate</text>
        <dbReference type="Rhea" id="RHEA:24248"/>
        <dbReference type="ChEBI" id="CHEBI:15361"/>
        <dbReference type="ChEBI" id="CHEBI:36655"/>
        <dbReference type="ChEBI" id="CHEBI:57305"/>
        <dbReference type="ChEBI" id="CHEBI:57972"/>
        <dbReference type="EC" id="2.6.1.44"/>
    </reaction>
    <physiologicalReaction direction="left-to-right" evidence="11">
        <dbReference type="Rhea" id="RHEA:24249"/>
    </physiologicalReaction>
</comment>
<keyword evidence="41" id="KW-1185">Reference proteome</keyword>
<reference evidence="41" key="1">
    <citation type="submission" date="2011-05" db="EMBL/GenBank/DDBJ databases">
        <authorList>
            <person name="Richards S.R."/>
            <person name="Qu J."/>
            <person name="Jiang H."/>
            <person name="Jhangiani S.N."/>
            <person name="Agravi P."/>
            <person name="Goodspeed R."/>
            <person name="Gross S."/>
            <person name="Mandapat C."/>
            <person name="Jackson L."/>
            <person name="Mathew T."/>
            <person name="Pu L."/>
            <person name="Thornton R."/>
            <person name="Saada N."/>
            <person name="Wilczek-Boney K.B."/>
            <person name="Lee S."/>
            <person name="Kovar C."/>
            <person name="Wu Y."/>
            <person name="Scherer S.E."/>
            <person name="Worley K.C."/>
            <person name="Muzny D.M."/>
            <person name="Gibbs R."/>
        </authorList>
    </citation>
    <scope>NUCLEOTIDE SEQUENCE</scope>
    <source>
        <strain evidence="41">Brora</strain>
    </source>
</reference>
<comment type="catalytic activity">
    <reaction evidence="22">
        <text>2-oxobutanoate + L-alanine = (2S)-2-aminobutanoate + pyruvate</text>
        <dbReference type="Rhea" id="RHEA:77355"/>
        <dbReference type="ChEBI" id="CHEBI:15361"/>
        <dbReference type="ChEBI" id="CHEBI:16763"/>
        <dbReference type="ChEBI" id="CHEBI:57972"/>
        <dbReference type="ChEBI" id="CHEBI:74359"/>
        <dbReference type="EC" id="2.6.1.44"/>
    </reaction>
</comment>
<evidence type="ECO:0000256" key="20">
    <source>
        <dbReference type="ARBA" id="ARBA00043726"/>
    </source>
</evidence>
<evidence type="ECO:0000256" key="10">
    <source>
        <dbReference type="ARBA" id="ARBA00023128"/>
    </source>
</evidence>
<dbReference type="AlphaFoldDB" id="T1IZ94"/>
<evidence type="ECO:0000256" key="9">
    <source>
        <dbReference type="ARBA" id="ARBA00022946"/>
    </source>
</evidence>
<evidence type="ECO:0000256" key="33">
    <source>
        <dbReference type="ARBA" id="ARBA00048500"/>
    </source>
</evidence>
<keyword evidence="9" id="KW-0809">Transit peptide</keyword>
<evidence type="ECO:0000256" key="28">
    <source>
        <dbReference type="ARBA" id="ARBA00044055"/>
    </source>
</evidence>
<evidence type="ECO:0000256" key="35">
    <source>
        <dbReference type="ARBA" id="ARBA00048760"/>
    </source>
</evidence>
<evidence type="ECO:0000256" key="21">
    <source>
        <dbReference type="ARBA" id="ARBA00043749"/>
    </source>
</evidence>
<dbReference type="InterPro" id="IPR005814">
    <property type="entry name" value="Aminotrans_3"/>
</dbReference>
<comment type="catalytic activity">
    <reaction evidence="33">
        <text>2-oxohexanoate + N(omega),N(omega)-dimethyl-L-arginine = L-2-aminohexanoate + 5-(3,3-dimethylguanidino)-2-oxopentanoate</text>
        <dbReference type="Rhea" id="RHEA:77363"/>
        <dbReference type="ChEBI" id="CHEBI:35177"/>
        <dbReference type="ChEBI" id="CHEBI:58326"/>
        <dbReference type="ChEBI" id="CHEBI:58455"/>
        <dbReference type="ChEBI" id="CHEBI:197301"/>
    </reaction>
</comment>
<comment type="subunit">
    <text evidence="4">Homotetramer.</text>
</comment>
<dbReference type="Gene3D" id="3.90.1150.10">
    <property type="entry name" value="Aspartate Aminotransferase, domain 1"/>
    <property type="match status" value="1"/>
</dbReference>
<evidence type="ECO:0000256" key="36">
    <source>
        <dbReference type="ARBA" id="ARBA00048916"/>
    </source>
</evidence>
<comment type="catalytic activity">
    <reaction evidence="19">
        <text>(2S)-2-aminobutanoate + glyoxylate = 2-oxobutanoate + glycine</text>
        <dbReference type="Rhea" id="RHEA:77339"/>
        <dbReference type="ChEBI" id="CHEBI:16763"/>
        <dbReference type="ChEBI" id="CHEBI:36655"/>
        <dbReference type="ChEBI" id="CHEBI:57305"/>
        <dbReference type="ChEBI" id="CHEBI:74359"/>
    </reaction>
</comment>
<evidence type="ECO:0000256" key="23">
    <source>
        <dbReference type="ARBA" id="ARBA00043758"/>
    </source>
</evidence>
<evidence type="ECO:0000313" key="41">
    <source>
        <dbReference type="Proteomes" id="UP000014500"/>
    </source>
</evidence>
<evidence type="ECO:0000256" key="11">
    <source>
        <dbReference type="ARBA" id="ARBA00033660"/>
    </source>
</evidence>
<dbReference type="HOGENOM" id="CLU_016922_8_0_1"/>
<comment type="catalytic activity">
    <reaction evidence="37">
        <text>N(omega),N('omega)-dimethyl-L-arginine + glyoxylate = 5-(3,3'-dimethylguanidino)-2-oxopentanoate + glycine</text>
        <dbReference type="Rhea" id="RHEA:77315"/>
        <dbReference type="ChEBI" id="CHEBI:36655"/>
        <dbReference type="ChEBI" id="CHEBI:57305"/>
        <dbReference type="ChEBI" id="CHEBI:197308"/>
        <dbReference type="ChEBI" id="CHEBI:197310"/>
    </reaction>
</comment>
<dbReference type="EnsemblMetazoa" id="SMAR006566-RA">
    <property type="protein sequence ID" value="SMAR006566-PA"/>
    <property type="gene ID" value="SMAR006566"/>
</dbReference>
<evidence type="ECO:0000256" key="39">
    <source>
        <dbReference type="RuleBase" id="RU003560"/>
    </source>
</evidence>
<dbReference type="EC" id="2.6.1.44" evidence="5"/>
<comment type="catalytic activity">
    <reaction evidence="31">
        <text>N(omega),N(omega)-dimethyl-L-arginine + glyoxylate = 5-(3,3-dimethylguanidino)-2-oxopentanoate + glycine</text>
        <dbReference type="Rhea" id="RHEA:77311"/>
        <dbReference type="ChEBI" id="CHEBI:36655"/>
        <dbReference type="ChEBI" id="CHEBI:57305"/>
        <dbReference type="ChEBI" id="CHEBI:58326"/>
        <dbReference type="ChEBI" id="CHEBI:197301"/>
    </reaction>
</comment>
<evidence type="ECO:0000256" key="14">
    <source>
        <dbReference type="ARBA" id="ARBA00041662"/>
    </source>
</evidence>
<dbReference type="SUPFAM" id="SSF53383">
    <property type="entry name" value="PLP-dependent transferases"/>
    <property type="match status" value="1"/>
</dbReference>
<evidence type="ECO:0000256" key="38">
    <source>
        <dbReference type="ARBA" id="ARBA00058068"/>
    </source>
</evidence>
<evidence type="ECO:0000256" key="12">
    <source>
        <dbReference type="ARBA" id="ARBA00039130"/>
    </source>
</evidence>
<evidence type="ECO:0000256" key="29">
    <source>
        <dbReference type="ARBA" id="ARBA00044257"/>
    </source>
</evidence>
<evidence type="ECO:0000256" key="2">
    <source>
        <dbReference type="ARBA" id="ARBA00004173"/>
    </source>
</evidence>
<dbReference type="EC" id="2.6.1.18" evidence="28"/>
<dbReference type="GO" id="GO:0016223">
    <property type="term" value="F:beta-alanine:pyruvate transaminase activity"/>
    <property type="evidence" value="ECO:0007669"/>
    <property type="project" value="UniProtKB-EC"/>
</dbReference>
<evidence type="ECO:0000256" key="13">
    <source>
        <dbReference type="ARBA" id="ARBA00039862"/>
    </source>
</evidence>
<dbReference type="InterPro" id="IPR015421">
    <property type="entry name" value="PyrdxlP-dep_Trfase_major"/>
</dbReference>
<keyword evidence="8 39" id="KW-0663">Pyridoxal phosphate</keyword>
<dbReference type="GO" id="GO:0019481">
    <property type="term" value="P:L-alanine catabolic process, by transamination"/>
    <property type="evidence" value="ECO:0007669"/>
    <property type="project" value="TreeGrafter"/>
</dbReference>
<evidence type="ECO:0000256" key="18">
    <source>
        <dbReference type="ARBA" id="ARBA00043669"/>
    </source>
</evidence>
<evidence type="ECO:0000256" key="5">
    <source>
        <dbReference type="ARBA" id="ARBA00013049"/>
    </source>
</evidence>
<reference evidence="40" key="2">
    <citation type="submission" date="2015-02" db="UniProtKB">
        <authorList>
            <consortium name="EnsemblMetazoa"/>
        </authorList>
    </citation>
    <scope>IDENTIFICATION</scope>
</reference>
<evidence type="ECO:0000256" key="7">
    <source>
        <dbReference type="ARBA" id="ARBA00022679"/>
    </source>
</evidence>
<proteinExistence type="inferred from homology"/>
<keyword evidence="6" id="KW-0032">Aminotransferase</keyword>
<evidence type="ECO:0000256" key="16">
    <source>
        <dbReference type="ARBA" id="ARBA00042611"/>
    </source>
</evidence>
<evidence type="ECO:0000256" key="19">
    <source>
        <dbReference type="ARBA" id="ARBA00043679"/>
    </source>
</evidence>
<accession>T1IZ94</accession>
<comment type="catalytic activity">
    <reaction evidence="32">
        <text>L-ornithine + glyoxylate = 5-amino-2-oxopentanoate + glycine</text>
        <dbReference type="Rhea" id="RHEA:77331"/>
        <dbReference type="ChEBI" id="CHEBI:36655"/>
        <dbReference type="ChEBI" id="CHEBI:46911"/>
        <dbReference type="ChEBI" id="CHEBI:57305"/>
        <dbReference type="ChEBI" id="CHEBI:58802"/>
    </reaction>
</comment>